<dbReference type="Gene3D" id="3.80.10.10">
    <property type="entry name" value="Ribonuclease Inhibitor"/>
    <property type="match status" value="1"/>
</dbReference>
<dbReference type="AlphaFoldDB" id="A0A510K0Z3"/>
<dbReference type="EMBL" id="AP019831">
    <property type="protein sequence ID" value="BBM45319.1"/>
    <property type="molecule type" value="Genomic_DNA"/>
</dbReference>
<sequence length="138" mass="16784">MKFQKERALEGRVTATVLYGYLKWFISLNKIENIHTDYIEEINLITRNQIKDFSYDDENYDIIDIKELNKLKNLEGIYIYRKNRIKNIEYVQYLKNLKMLYIPKNIVIESKISEMDLKKILDKIKYIVIYEAFDKEKI</sequence>
<dbReference type="Proteomes" id="UP000422644">
    <property type="component" value="Chromosome"/>
</dbReference>
<evidence type="ECO:0000313" key="1">
    <source>
        <dbReference type="EMBL" id="BBM45319.1"/>
    </source>
</evidence>
<evidence type="ECO:0000313" key="2">
    <source>
        <dbReference type="Proteomes" id="UP000422644"/>
    </source>
</evidence>
<dbReference type="InterPro" id="IPR032675">
    <property type="entry name" value="LRR_dom_sf"/>
</dbReference>
<gene>
    <name evidence="1" type="ORF">JMUB3870_1438</name>
</gene>
<accession>A0A510K0Z3</accession>
<name>A0A510K0Z3_9FUSO</name>
<dbReference type="RefSeq" id="WP_155282804.1">
    <property type="nucleotide sequence ID" value="NZ_AP019831.1"/>
</dbReference>
<reference evidence="1 2" key="1">
    <citation type="submission" date="2019-07" db="EMBL/GenBank/DDBJ databases">
        <title>Complete Genome Sequence of Leptotrichia trevisanii Strain JMUB3870.</title>
        <authorList>
            <person name="Watanabe S."/>
            <person name="Cui L."/>
        </authorList>
    </citation>
    <scope>NUCLEOTIDE SEQUENCE [LARGE SCALE GENOMIC DNA]</scope>
    <source>
        <strain evidence="1 2">JMUB3870</strain>
    </source>
</reference>
<organism evidence="1 2">
    <name type="scientific">Leptotrichia trevisanii</name>
    <dbReference type="NCBI Taxonomy" id="109328"/>
    <lineage>
        <taxon>Bacteria</taxon>
        <taxon>Fusobacteriati</taxon>
        <taxon>Fusobacteriota</taxon>
        <taxon>Fusobacteriia</taxon>
        <taxon>Fusobacteriales</taxon>
        <taxon>Leptotrichiaceae</taxon>
        <taxon>Leptotrichia</taxon>
    </lineage>
</organism>
<proteinExistence type="predicted"/>
<protein>
    <submittedName>
        <fullName evidence="1">Uncharacterized protein</fullName>
    </submittedName>
</protein>
<keyword evidence="2" id="KW-1185">Reference proteome</keyword>